<dbReference type="SUPFAM" id="SSF56024">
    <property type="entry name" value="Phospholipase D/nuclease"/>
    <property type="match status" value="1"/>
</dbReference>
<comment type="caution">
    <text evidence="1">The sequence shown here is derived from an EMBL/GenBank/DDBJ whole genome shotgun (WGS) entry which is preliminary data.</text>
</comment>
<evidence type="ECO:0000313" key="2">
    <source>
        <dbReference type="Proteomes" id="UP001055115"/>
    </source>
</evidence>
<evidence type="ECO:0000313" key="1">
    <source>
        <dbReference type="EMBL" id="GKT43795.1"/>
    </source>
</evidence>
<dbReference type="GO" id="GO:0006281">
    <property type="term" value="P:DNA repair"/>
    <property type="evidence" value="ECO:0007669"/>
    <property type="project" value="InterPro"/>
</dbReference>
<dbReference type="RefSeq" id="XP_049126145.1">
    <property type="nucleotide sequence ID" value="XM_049270188.1"/>
</dbReference>
<name>A0AA37LD52_9PEZI</name>
<reference evidence="1 2" key="1">
    <citation type="submission" date="2022-03" db="EMBL/GenBank/DDBJ databases">
        <title>Genome data of Colletotrichum spp.</title>
        <authorList>
            <person name="Utami Y.D."/>
            <person name="Hiruma K."/>
        </authorList>
    </citation>
    <scope>NUCLEOTIDE SEQUENCE [LARGE SCALE GENOMIC DNA]</scope>
    <source>
        <strain evidence="1 2">MAFF 239500</strain>
    </source>
</reference>
<organism evidence="1 2">
    <name type="scientific">Colletotrichum spaethianum</name>
    <dbReference type="NCBI Taxonomy" id="700344"/>
    <lineage>
        <taxon>Eukaryota</taxon>
        <taxon>Fungi</taxon>
        <taxon>Dikarya</taxon>
        <taxon>Ascomycota</taxon>
        <taxon>Pezizomycotina</taxon>
        <taxon>Sordariomycetes</taxon>
        <taxon>Hypocreomycetidae</taxon>
        <taxon>Glomerellales</taxon>
        <taxon>Glomerellaceae</taxon>
        <taxon>Colletotrichum</taxon>
        <taxon>Colletotrichum spaethianum species complex</taxon>
    </lineage>
</organism>
<dbReference type="GeneID" id="73324778"/>
<dbReference type="EMBL" id="BQXU01000008">
    <property type="protein sequence ID" value="GKT43795.1"/>
    <property type="molecule type" value="Genomic_DNA"/>
</dbReference>
<dbReference type="GO" id="GO:0008081">
    <property type="term" value="F:phosphoric diester hydrolase activity"/>
    <property type="evidence" value="ECO:0007669"/>
    <property type="project" value="InterPro"/>
</dbReference>
<keyword evidence="2" id="KW-1185">Reference proteome</keyword>
<dbReference type="Proteomes" id="UP001055115">
    <property type="component" value="Unassembled WGS sequence"/>
</dbReference>
<accession>A0AA37LD52</accession>
<sequence>MHGGYMHSKLQILKYEGLESTRPTAPPAETLFGTELRRFLRALGLDEKLVKSLDNYNFSETSRYGFIHSITQASLPAVARDARA</sequence>
<dbReference type="InterPro" id="IPR010347">
    <property type="entry name" value="Tdp1"/>
</dbReference>
<dbReference type="GO" id="GO:0005634">
    <property type="term" value="C:nucleus"/>
    <property type="evidence" value="ECO:0007669"/>
    <property type="project" value="InterPro"/>
</dbReference>
<gene>
    <name evidence="1" type="ORF">ColSpa_03976</name>
</gene>
<protein>
    <submittedName>
        <fullName evidence="1">Uncharacterized protein</fullName>
    </submittedName>
</protein>
<proteinExistence type="predicted"/>
<dbReference type="Pfam" id="PF06087">
    <property type="entry name" value="Tyr-DNA_phospho"/>
    <property type="match status" value="1"/>
</dbReference>
<dbReference type="AlphaFoldDB" id="A0AA37LD52"/>